<comment type="caution">
    <text evidence="1">The sequence shown here is derived from an EMBL/GenBank/DDBJ whole genome shotgun (WGS) entry which is preliminary data.</text>
</comment>
<evidence type="ECO:0000313" key="2">
    <source>
        <dbReference type="Proteomes" id="UP001470230"/>
    </source>
</evidence>
<name>A0ABR2H612_9EUKA</name>
<keyword evidence="2" id="KW-1185">Reference proteome</keyword>
<sequence length="139" mass="16234">MKLVDGAECMGIIKIIKKLLNKDRLNIFVSSEDRSVIDWFLRNTNESITYFNFQLENFFPEEYTSLASVLVPQMLANMKHSIFATYVIGTIGSNWNRLLLELRYTNAGYANNYFFEVGNHPCVSLVHCNFLKKQFDMNW</sequence>
<organism evidence="1 2">
    <name type="scientific">Tritrichomonas musculus</name>
    <dbReference type="NCBI Taxonomy" id="1915356"/>
    <lineage>
        <taxon>Eukaryota</taxon>
        <taxon>Metamonada</taxon>
        <taxon>Parabasalia</taxon>
        <taxon>Tritrichomonadida</taxon>
        <taxon>Tritrichomonadidae</taxon>
        <taxon>Tritrichomonas</taxon>
    </lineage>
</organism>
<protein>
    <submittedName>
        <fullName evidence="1">Uncharacterized protein</fullName>
    </submittedName>
</protein>
<proteinExistence type="predicted"/>
<dbReference type="Proteomes" id="UP001470230">
    <property type="component" value="Unassembled WGS sequence"/>
</dbReference>
<gene>
    <name evidence="1" type="ORF">M9Y10_026583</name>
</gene>
<evidence type="ECO:0000313" key="1">
    <source>
        <dbReference type="EMBL" id="KAK8841643.1"/>
    </source>
</evidence>
<reference evidence="1 2" key="1">
    <citation type="submission" date="2024-04" db="EMBL/GenBank/DDBJ databases">
        <title>Tritrichomonas musculus Genome.</title>
        <authorList>
            <person name="Alves-Ferreira E."/>
            <person name="Grigg M."/>
            <person name="Lorenzi H."/>
            <person name="Galac M."/>
        </authorList>
    </citation>
    <scope>NUCLEOTIDE SEQUENCE [LARGE SCALE GENOMIC DNA]</scope>
    <source>
        <strain evidence="1 2">EAF2021</strain>
    </source>
</reference>
<dbReference type="EMBL" id="JAPFFF010000040">
    <property type="protein sequence ID" value="KAK8841643.1"/>
    <property type="molecule type" value="Genomic_DNA"/>
</dbReference>
<accession>A0ABR2H612</accession>